<keyword evidence="3" id="KW-0050">Antiport</keyword>
<dbReference type="InterPro" id="IPR004713">
    <property type="entry name" value="CaH_exchang"/>
</dbReference>
<dbReference type="Pfam" id="PF01699">
    <property type="entry name" value="Na_Ca_ex"/>
    <property type="match status" value="1"/>
</dbReference>
<gene>
    <name evidence="10" type="ORF">TSPGSL018_26335</name>
</gene>
<name>A0A061QL45_9CHLO</name>
<evidence type="ECO:0000256" key="8">
    <source>
        <dbReference type="SAM" id="Phobius"/>
    </source>
</evidence>
<dbReference type="GO" id="GO:0006874">
    <property type="term" value="P:intracellular calcium ion homeostasis"/>
    <property type="evidence" value="ECO:0007669"/>
    <property type="project" value="TreeGrafter"/>
</dbReference>
<evidence type="ECO:0000256" key="6">
    <source>
        <dbReference type="ARBA" id="ARBA00023065"/>
    </source>
</evidence>
<feature type="domain" description="Sodium/calcium exchanger membrane region" evidence="9">
    <location>
        <begin position="69"/>
        <end position="179"/>
    </location>
</feature>
<feature type="transmembrane region" description="Helical" evidence="8">
    <location>
        <begin position="110"/>
        <end position="132"/>
    </location>
</feature>
<dbReference type="GO" id="GO:0012505">
    <property type="term" value="C:endomembrane system"/>
    <property type="evidence" value="ECO:0007669"/>
    <property type="project" value="UniProtKB-SubCell"/>
</dbReference>
<dbReference type="EMBL" id="GBEZ01025715">
    <property type="protein sequence ID" value="JAC61407.1"/>
    <property type="molecule type" value="Transcribed_RNA"/>
</dbReference>
<dbReference type="GO" id="GO:0016020">
    <property type="term" value="C:membrane"/>
    <property type="evidence" value="ECO:0007669"/>
    <property type="project" value="InterPro"/>
</dbReference>
<evidence type="ECO:0000313" key="10">
    <source>
        <dbReference type="EMBL" id="JAC61407.1"/>
    </source>
</evidence>
<feature type="transmembrane region" description="Helical" evidence="8">
    <location>
        <begin position="139"/>
        <end position="159"/>
    </location>
</feature>
<dbReference type="PANTHER" id="PTHR31503:SF36">
    <property type="entry name" value="SODIUM_CALCIUM EXCHANGER MEMBRANE REGION DOMAIN-CONTAINING PROTEIN"/>
    <property type="match status" value="1"/>
</dbReference>
<keyword evidence="6" id="KW-0406">Ion transport</keyword>
<protein>
    <recommendedName>
        <fullName evidence="9">Sodium/calcium exchanger membrane region domain-containing protein</fullName>
    </recommendedName>
</protein>
<evidence type="ECO:0000256" key="2">
    <source>
        <dbReference type="ARBA" id="ARBA00022448"/>
    </source>
</evidence>
<keyword evidence="4 8" id="KW-0812">Transmembrane</keyword>
<reference evidence="10" key="1">
    <citation type="submission" date="2014-05" db="EMBL/GenBank/DDBJ databases">
        <title>The transcriptome of the halophilic microalga Tetraselmis sp. GSL018 isolated from the Great Salt Lake, Utah.</title>
        <authorList>
            <person name="Jinkerson R.E."/>
            <person name="D'Adamo S."/>
            <person name="Posewitz M.C."/>
        </authorList>
    </citation>
    <scope>NUCLEOTIDE SEQUENCE</scope>
    <source>
        <strain evidence="10">GSL018</strain>
    </source>
</reference>
<organism evidence="10">
    <name type="scientific">Tetraselmis sp. GSL018</name>
    <dbReference type="NCBI Taxonomy" id="582737"/>
    <lineage>
        <taxon>Eukaryota</taxon>
        <taxon>Viridiplantae</taxon>
        <taxon>Chlorophyta</taxon>
        <taxon>core chlorophytes</taxon>
        <taxon>Chlorodendrophyceae</taxon>
        <taxon>Chlorodendrales</taxon>
        <taxon>Chlorodendraceae</taxon>
        <taxon>Tetraselmis</taxon>
    </lineage>
</organism>
<evidence type="ECO:0000259" key="9">
    <source>
        <dbReference type="Pfam" id="PF01699"/>
    </source>
</evidence>
<keyword evidence="5 8" id="KW-1133">Transmembrane helix</keyword>
<dbReference type="AlphaFoldDB" id="A0A061QL45"/>
<evidence type="ECO:0000256" key="3">
    <source>
        <dbReference type="ARBA" id="ARBA00022449"/>
    </source>
</evidence>
<evidence type="ECO:0000256" key="5">
    <source>
        <dbReference type="ARBA" id="ARBA00022989"/>
    </source>
</evidence>
<evidence type="ECO:0000256" key="1">
    <source>
        <dbReference type="ARBA" id="ARBA00004127"/>
    </source>
</evidence>
<comment type="subcellular location">
    <subcellularLocation>
        <location evidence="1">Endomembrane system</location>
        <topology evidence="1">Multi-pass membrane protein</topology>
    </subcellularLocation>
</comment>
<keyword evidence="2" id="KW-0813">Transport</keyword>
<proteinExistence type="predicted"/>
<feature type="transmembrane region" description="Helical" evidence="8">
    <location>
        <begin position="165"/>
        <end position="185"/>
    </location>
</feature>
<sequence length="192" mass="21951">MGLRARCKQLRRRLRYSLVTLRWKRMKMRKMMERVKMWRTCPRPRSQGRQLYSSRPVLPLLRRLPTRQSMDPFIVAFVVTPLASNASEVVSSFLFALKKRKSNISLCYSQVYGAITMNNTLCLGLFLAIVHLRGLVWDFSAEVTAMVSVILLVGALGSSRNTFQLAWALPVALLYPISLAGVEFLENVVGWQ</sequence>
<evidence type="ECO:0000256" key="7">
    <source>
        <dbReference type="ARBA" id="ARBA00023136"/>
    </source>
</evidence>
<keyword evidence="7 8" id="KW-0472">Membrane</keyword>
<evidence type="ECO:0000256" key="4">
    <source>
        <dbReference type="ARBA" id="ARBA00022692"/>
    </source>
</evidence>
<dbReference type="InterPro" id="IPR004837">
    <property type="entry name" value="NaCa_Exmemb"/>
</dbReference>
<accession>A0A061QL45</accession>
<dbReference type="GO" id="GO:0015369">
    <property type="term" value="F:calcium:proton antiporter activity"/>
    <property type="evidence" value="ECO:0007669"/>
    <property type="project" value="TreeGrafter"/>
</dbReference>
<dbReference type="PANTHER" id="PTHR31503">
    <property type="entry name" value="VACUOLAR CALCIUM ION TRANSPORTER"/>
    <property type="match status" value="1"/>
</dbReference>